<feature type="region of interest" description="Disordered" evidence="1">
    <location>
        <begin position="30"/>
        <end position="66"/>
    </location>
</feature>
<evidence type="ECO:0000256" key="1">
    <source>
        <dbReference type="SAM" id="MobiDB-lite"/>
    </source>
</evidence>
<evidence type="ECO:0000313" key="2">
    <source>
        <dbReference type="EMBL" id="CAG8730235.1"/>
    </source>
</evidence>
<keyword evidence="3" id="KW-1185">Reference proteome</keyword>
<reference evidence="2" key="1">
    <citation type="submission" date="2021-06" db="EMBL/GenBank/DDBJ databases">
        <authorList>
            <person name="Kallberg Y."/>
            <person name="Tangrot J."/>
            <person name="Rosling A."/>
        </authorList>
    </citation>
    <scope>NUCLEOTIDE SEQUENCE</scope>
    <source>
        <strain evidence="2">UK204</strain>
    </source>
</reference>
<organism evidence="2 3">
    <name type="scientific">Funneliformis caledonium</name>
    <dbReference type="NCBI Taxonomy" id="1117310"/>
    <lineage>
        <taxon>Eukaryota</taxon>
        <taxon>Fungi</taxon>
        <taxon>Fungi incertae sedis</taxon>
        <taxon>Mucoromycota</taxon>
        <taxon>Glomeromycotina</taxon>
        <taxon>Glomeromycetes</taxon>
        <taxon>Glomerales</taxon>
        <taxon>Glomeraceae</taxon>
        <taxon>Funneliformis</taxon>
    </lineage>
</organism>
<dbReference type="Proteomes" id="UP000789570">
    <property type="component" value="Unassembled WGS sequence"/>
</dbReference>
<feature type="compositionally biased region" description="Basic residues" evidence="1">
    <location>
        <begin position="55"/>
        <end position="66"/>
    </location>
</feature>
<proteinExistence type="predicted"/>
<protein>
    <submittedName>
        <fullName evidence="2">9034_t:CDS:1</fullName>
    </submittedName>
</protein>
<evidence type="ECO:0000313" key="3">
    <source>
        <dbReference type="Proteomes" id="UP000789570"/>
    </source>
</evidence>
<sequence>DEEDYLKMLTGSINDETAYWDIPYEARIEEGEPNERNAEPRCSDGVNKGQGIPFKRSKNKHGYLFS</sequence>
<name>A0A9N9NFP9_9GLOM</name>
<feature type="non-terminal residue" evidence="2">
    <location>
        <position position="66"/>
    </location>
</feature>
<comment type="caution">
    <text evidence="2">The sequence shown here is derived from an EMBL/GenBank/DDBJ whole genome shotgun (WGS) entry which is preliminary data.</text>
</comment>
<gene>
    <name evidence="2" type="ORF">FCALED_LOCUS14938</name>
</gene>
<dbReference type="AlphaFoldDB" id="A0A9N9NFP9"/>
<dbReference type="EMBL" id="CAJVPQ010012096">
    <property type="protein sequence ID" value="CAG8730235.1"/>
    <property type="molecule type" value="Genomic_DNA"/>
</dbReference>
<feature type="compositionally biased region" description="Basic and acidic residues" evidence="1">
    <location>
        <begin position="30"/>
        <end position="42"/>
    </location>
</feature>
<accession>A0A9N9NFP9</accession>